<evidence type="ECO:0000259" key="4">
    <source>
        <dbReference type="PROSITE" id="PS01124"/>
    </source>
</evidence>
<evidence type="ECO:0000256" key="2">
    <source>
        <dbReference type="ARBA" id="ARBA00023125"/>
    </source>
</evidence>
<name>A0ABS8YF95_9BACL</name>
<dbReference type="RefSeq" id="WP_233695901.1">
    <property type="nucleotide sequence ID" value="NZ_JAJNBZ010000002.1"/>
</dbReference>
<keyword evidence="1" id="KW-0805">Transcription regulation</keyword>
<keyword evidence="6" id="KW-1185">Reference proteome</keyword>
<evidence type="ECO:0000256" key="1">
    <source>
        <dbReference type="ARBA" id="ARBA00023015"/>
    </source>
</evidence>
<dbReference type="EMBL" id="JAJNBZ010000002">
    <property type="protein sequence ID" value="MCE5168727.1"/>
    <property type="molecule type" value="Genomic_DNA"/>
</dbReference>
<dbReference type="PRINTS" id="PR00032">
    <property type="entry name" value="HTHARAC"/>
</dbReference>
<dbReference type="Gene3D" id="1.10.10.60">
    <property type="entry name" value="Homeodomain-like"/>
    <property type="match status" value="2"/>
</dbReference>
<gene>
    <name evidence="5" type="ORF">LQV63_05295</name>
</gene>
<dbReference type="InterPro" id="IPR037923">
    <property type="entry name" value="HTH-like"/>
</dbReference>
<dbReference type="Pfam" id="PF12833">
    <property type="entry name" value="HTH_18"/>
    <property type="match status" value="1"/>
</dbReference>
<evidence type="ECO:0000256" key="3">
    <source>
        <dbReference type="ARBA" id="ARBA00023163"/>
    </source>
</evidence>
<dbReference type="InterPro" id="IPR009057">
    <property type="entry name" value="Homeodomain-like_sf"/>
</dbReference>
<dbReference type="InterPro" id="IPR018060">
    <property type="entry name" value="HTH_AraC"/>
</dbReference>
<dbReference type="PANTHER" id="PTHR43280:SF28">
    <property type="entry name" value="HTH-TYPE TRANSCRIPTIONAL ACTIVATOR RHAS"/>
    <property type="match status" value="1"/>
</dbReference>
<feature type="domain" description="HTH araC/xylS-type" evidence="4">
    <location>
        <begin position="176"/>
        <end position="276"/>
    </location>
</feature>
<dbReference type="PROSITE" id="PS01124">
    <property type="entry name" value="HTH_ARAC_FAMILY_2"/>
    <property type="match status" value="1"/>
</dbReference>
<protein>
    <submittedName>
        <fullName evidence="5">AraC family transcriptional regulator</fullName>
    </submittedName>
</protein>
<evidence type="ECO:0000313" key="5">
    <source>
        <dbReference type="EMBL" id="MCE5168727.1"/>
    </source>
</evidence>
<dbReference type="PANTHER" id="PTHR43280">
    <property type="entry name" value="ARAC-FAMILY TRANSCRIPTIONAL REGULATOR"/>
    <property type="match status" value="1"/>
</dbReference>
<dbReference type="InterPro" id="IPR003313">
    <property type="entry name" value="AraC-bd"/>
</dbReference>
<dbReference type="SUPFAM" id="SSF46689">
    <property type="entry name" value="Homeodomain-like"/>
    <property type="match status" value="2"/>
</dbReference>
<accession>A0ABS8YF95</accession>
<keyword evidence="2" id="KW-0238">DNA-binding</keyword>
<organism evidence="5 6">
    <name type="scientific">Paenibacillus profundus</name>
    <dbReference type="NCBI Taxonomy" id="1173085"/>
    <lineage>
        <taxon>Bacteria</taxon>
        <taxon>Bacillati</taxon>
        <taxon>Bacillota</taxon>
        <taxon>Bacilli</taxon>
        <taxon>Bacillales</taxon>
        <taxon>Paenibacillaceae</taxon>
        <taxon>Paenibacillus</taxon>
    </lineage>
</organism>
<comment type="caution">
    <text evidence="5">The sequence shown here is derived from an EMBL/GenBank/DDBJ whole genome shotgun (WGS) entry which is preliminary data.</text>
</comment>
<dbReference type="Proteomes" id="UP001199916">
    <property type="component" value="Unassembled WGS sequence"/>
</dbReference>
<dbReference type="SMART" id="SM00342">
    <property type="entry name" value="HTH_ARAC"/>
    <property type="match status" value="1"/>
</dbReference>
<dbReference type="SUPFAM" id="SSF51215">
    <property type="entry name" value="Regulatory protein AraC"/>
    <property type="match status" value="1"/>
</dbReference>
<dbReference type="InterPro" id="IPR020449">
    <property type="entry name" value="Tscrpt_reg_AraC-type_HTH"/>
</dbReference>
<reference evidence="5 6" key="1">
    <citation type="submission" date="2021-11" db="EMBL/GenBank/DDBJ databases">
        <title>Draft genome sequence of Paenibacillus profundus YoMME, a new Gram-positive bacteria with exoelectrogenic properties.</title>
        <authorList>
            <person name="Hubenova Y."/>
            <person name="Hubenova E."/>
            <person name="Manasiev Y."/>
            <person name="Peykov S."/>
            <person name="Mitov M."/>
        </authorList>
    </citation>
    <scope>NUCLEOTIDE SEQUENCE [LARGE SCALE GENOMIC DNA]</scope>
    <source>
        <strain evidence="5 6">YoMME</strain>
    </source>
</reference>
<proteinExistence type="predicted"/>
<sequence length="279" mass="32577">MPLPPTPILSLDYRTTKPIHSLFHTHFGYEVYMFHSGHCAYLLGQEQLQLVPGDIIIMNGMARHGPIPDKREAYVRTTMLFDPCEAEAWCKPLCDFDVLQPFRTLRNKHLRLQDGQRAEAEELLFRLHRFYDEEGRVAEIRLRAALLDLFLFLYEQCESTFGTEPQDSSKPIVWAERIVEYVETHLHADDLSLDDMESRLHASKYHLIKSFKQVTGLTIFEYVTRRRISQAKMLLLTFPDETVTHVGLQAGFKDASHFSRTFKSLVGMTPNEYRRKERK</sequence>
<keyword evidence="3" id="KW-0804">Transcription</keyword>
<dbReference type="Pfam" id="PF02311">
    <property type="entry name" value="AraC_binding"/>
    <property type="match status" value="1"/>
</dbReference>
<evidence type="ECO:0000313" key="6">
    <source>
        <dbReference type="Proteomes" id="UP001199916"/>
    </source>
</evidence>